<evidence type="ECO:0000313" key="6">
    <source>
        <dbReference type="Proteomes" id="UP000596660"/>
    </source>
</evidence>
<dbReference type="InterPro" id="IPR036779">
    <property type="entry name" value="LysM_dom_sf"/>
</dbReference>
<dbReference type="GO" id="GO:0003677">
    <property type="term" value="F:DNA binding"/>
    <property type="evidence" value="ECO:0007669"/>
    <property type="project" value="InterPro"/>
</dbReference>
<accession>A0A803MQG7</accession>
<dbReference type="Pfam" id="PF01476">
    <property type="entry name" value="LysM"/>
    <property type="match status" value="1"/>
</dbReference>
<reference evidence="5" key="2">
    <citation type="submission" date="2021-03" db="UniProtKB">
        <authorList>
            <consortium name="EnsemblPlants"/>
        </authorList>
    </citation>
    <scope>IDENTIFICATION</scope>
</reference>
<evidence type="ECO:0000256" key="1">
    <source>
        <dbReference type="SAM" id="SignalP"/>
    </source>
</evidence>
<dbReference type="GO" id="GO:0046983">
    <property type="term" value="F:protein dimerization activity"/>
    <property type="evidence" value="ECO:0007669"/>
    <property type="project" value="InterPro"/>
</dbReference>
<dbReference type="CDD" id="cd00118">
    <property type="entry name" value="LysM"/>
    <property type="match status" value="1"/>
</dbReference>
<dbReference type="AlphaFoldDB" id="A0A803MQG7"/>
<dbReference type="PANTHER" id="PTHR23272">
    <property type="entry name" value="BED FINGER-RELATED"/>
    <property type="match status" value="1"/>
</dbReference>
<evidence type="ECO:0000313" key="5">
    <source>
        <dbReference type="EnsemblPlants" id="AUR62033518-RA:cds"/>
    </source>
</evidence>
<feature type="domain" description="hAT-like transposase RNase-H fold" evidence="4">
    <location>
        <begin position="151"/>
        <end position="218"/>
    </location>
</feature>
<dbReference type="InterPro" id="IPR018392">
    <property type="entry name" value="LysM"/>
</dbReference>
<feature type="signal peptide" evidence="1">
    <location>
        <begin position="1"/>
        <end position="22"/>
    </location>
</feature>
<evidence type="ECO:0000259" key="3">
    <source>
        <dbReference type="Pfam" id="PF05699"/>
    </source>
</evidence>
<dbReference type="SUPFAM" id="SSF53098">
    <property type="entry name" value="Ribonuclease H-like"/>
    <property type="match status" value="1"/>
</dbReference>
<protein>
    <submittedName>
        <fullName evidence="5">Uncharacterized protein</fullName>
    </submittedName>
</protein>
<dbReference type="Gene3D" id="3.10.350.10">
    <property type="entry name" value="LysM domain"/>
    <property type="match status" value="1"/>
</dbReference>
<dbReference type="Pfam" id="PF14372">
    <property type="entry name" value="hAT-like_RNase-H"/>
    <property type="match status" value="1"/>
</dbReference>
<name>A0A803MQG7_CHEQI</name>
<evidence type="ECO:0000259" key="2">
    <source>
        <dbReference type="Pfam" id="PF01476"/>
    </source>
</evidence>
<dbReference type="PANTHER" id="PTHR23272:SF166">
    <property type="entry name" value="ZINC FINGER BED DOMAIN-CONTAINING PROTEIN RICESLEEPER 2-LIKE ISOFORM X1"/>
    <property type="match status" value="1"/>
</dbReference>
<sequence>MAQKLSWYLALIMAFLLAMSLCESIHVEAMSMEESWRYVSKDMISMPCDEVYVVREGETLHSISEKCGDPYIVEENPHINDPDDVFPGLVIKITPFRNRVINEIEIDVMVDGVLSLFQLSTMDNHYDEPIISPEGTEDECTPEKEANVQLEHDDDDVLRTMAIEMKSKFDKYWFNSEQDDYGMLFAFAMILDPRCKLSVLKFCYENIFGDVEATLREYDDKEASSSFGERSILDVYLEDPKLDRKAELDILAFWKENEHRYKGLSHLARDILVVPLTTIASESTFSIGSRVLNKWKSSSIPENVEALITTRSWMYSFEKNEDDGFFGSYVDWTAAPSVKC</sequence>
<keyword evidence="6" id="KW-1185">Reference proteome</keyword>
<evidence type="ECO:0000259" key="4">
    <source>
        <dbReference type="Pfam" id="PF14372"/>
    </source>
</evidence>
<dbReference type="EnsemblPlants" id="AUR62033518-RA">
    <property type="protein sequence ID" value="AUR62033518-RA:cds"/>
    <property type="gene ID" value="AUR62033518"/>
</dbReference>
<proteinExistence type="predicted"/>
<keyword evidence="1" id="KW-0732">Signal</keyword>
<dbReference type="InterPro" id="IPR008906">
    <property type="entry name" value="HATC_C_dom"/>
</dbReference>
<reference evidence="5" key="1">
    <citation type="journal article" date="2017" name="Nature">
        <title>The genome of Chenopodium quinoa.</title>
        <authorList>
            <person name="Jarvis D.E."/>
            <person name="Ho Y.S."/>
            <person name="Lightfoot D.J."/>
            <person name="Schmoeckel S.M."/>
            <person name="Li B."/>
            <person name="Borm T.J.A."/>
            <person name="Ohyanagi H."/>
            <person name="Mineta K."/>
            <person name="Michell C.T."/>
            <person name="Saber N."/>
            <person name="Kharbatia N.M."/>
            <person name="Rupper R.R."/>
            <person name="Sharp A.R."/>
            <person name="Dally N."/>
            <person name="Boughton B.A."/>
            <person name="Woo Y.H."/>
            <person name="Gao G."/>
            <person name="Schijlen E.G.W.M."/>
            <person name="Guo X."/>
            <person name="Momin A.A."/>
            <person name="Negrao S."/>
            <person name="Al-Babili S."/>
            <person name="Gehring C."/>
            <person name="Roessner U."/>
            <person name="Jung C."/>
            <person name="Murphy K."/>
            <person name="Arold S.T."/>
            <person name="Gojobori T."/>
            <person name="van der Linden C.G."/>
            <person name="van Loo E.N."/>
            <person name="Jellen E.N."/>
            <person name="Maughan P.J."/>
            <person name="Tester M."/>
        </authorList>
    </citation>
    <scope>NUCLEOTIDE SEQUENCE [LARGE SCALE GENOMIC DNA]</scope>
    <source>
        <strain evidence="5">cv. PI 614886</strain>
    </source>
</reference>
<dbReference type="Gramene" id="AUR62033518-RA">
    <property type="protein sequence ID" value="AUR62033518-RA:cds"/>
    <property type="gene ID" value="AUR62033518"/>
</dbReference>
<feature type="domain" description="HAT C-terminal dimerisation" evidence="3">
    <location>
        <begin position="233"/>
        <end position="314"/>
    </location>
</feature>
<organism evidence="5 6">
    <name type="scientific">Chenopodium quinoa</name>
    <name type="common">Quinoa</name>
    <dbReference type="NCBI Taxonomy" id="63459"/>
    <lineage>
        <taxon>Eukaryota</taxon>
        <taxon>Viridiplantae</taxon>
        <taxon>Streptophyta</taxon>
        <taxon>Embryophyta</taxon>
        <taxon>Tracheophyta</taxon>
        <taxon>Spermatophyta</taxon>
        <taxon>Magnoliopsida</taxon>
        <taxon>eudicotyledons</taxon>
        <taxon>Gunneridae</taxon>
        <taxon>Pentapetalae</taxon>
        <taxon>Caryophyllales</taxon>
        <taxon>Chenopodiaceae</taxon>
        <taxon>Chenopodioideae</taxon>
        <taxon>Atripliceae</taxon>
        <taxon>Chenopodium</taxon>
    </lineage>
</organism>
<dbReference type="Proteomes" id="UP000596660">
    <property type="component" value="Unplaced"/>
</dbReference>
<feature type="domain" description="LysM" evidence="2">
    <location>
        <begin position="52"/>
        <end position="94"/>
    </location>
</feature>
<dbReference type="Pfam" id="PF05699">
    <property type="entry name" value="Dimer_Tnp_hAT"/>
    <property type="match status" value="1"/>
</dbReference>
<feature type="chain" id="PRO_5030766372" evidence="1">
    <location>
        <begin position="23"/>
        <end position="340"/>
    </location>
</feature>
<dbReference type="InterPro" id="IPR012337">
    <property type="entry name" value="RNaseH-like_sf"/>
</dbReference>
<dbReference type="InterPro" id="IPR025525">
    <property type="entry name" value="hAT-like_transposase_RNase-H"/>
</dbReference>